<organism evidence="2 3">
    <name type="scientific">Kribbella koreensis</name>
    <dbReference type="NCBI Taxonomy" id="57909"/>
    <lineage>
        <taxon>Bacteria</taxon>
        <taxon>Bacillati</taxon>
        <taxon>Actinomycetota</taxon>
        <taxon>Actinomycetes</taxon>
        <taxon>Propionibacteriales</taxon>
        <taxon>Kribbellaceae</taxon>
        <taxon>Kribbella</taxon>
    </lineage>
</organism>
<protein>
    <submittedName>
        <fullName evidence="2">TIGR03086 family metal-binding protein</fullName>
    </submittedName>
</protein>
<evidence type="ECO:0000259" key="1">
    <source>
        <dbReference type="Pfam" id="PF11716"/>
    </source>
</evidence>
<keyword evidence="3" id="KW-1185">Reference proteome</keyword>
<dbReference type="InterPro" id="IPR024344">
    <property type="entry name" value="MDMPI_metal-binding"/>
</dbReference>
<accession>A0ABN1RED0</accession>
<comment type="caution">
    <text evidence="2">The sequence shown here is derived from an EMBL/GenBank/DDBJ whole genome shotgun (WGS) entry which is preliminary data.</text>
</comment>
<proteinExistence type="predicted"/>
<evidence type="ECO:0000313" key="2">
    <source>
        <dbReference type="EMBL" id="GAA0955652.1"/>
    </source>
</evidence>
<dbReference type="Pfam" id="PF11716">
    <property type="entry name" value="MDMPI_N"/>
    <property type="match status" value="1"/>
</dbReference>
<reference evidence="2 3" key="1">
    <citation type="journal article" date="2019" name="Int. J. Syst. Evol. Microbiol.">
        <title>The Global Catalogue of Microorganisms (GCM) 10K type strain sequencing project: providing services to taxonomists for standard genome sequencing and annotation.</title>
        <authorList>
            <consortium name="The Broad Institute Genomics Platform"/>
            <consortium name="The Broad Institute Genome Sequencing Center for Infectious Disease"/>
            <person name="Wu L."/>
            <person name="Ma J."/>
        </authorList>
    </citation>
    <scope>NUCLEOTIDE SEQUENCE [LARGE SCALE GENOMIC DNA]</scope>
    <source>
        <strain evidence="2 3">JCM 10977</strain>
    </source>
</reference>
<dbReference type="EMBL" id="BAAAHK010000017">
    <property type="protein sequence ID" value="GAA0955652.1"/>
    <property type="molecule type" value="Genomic_DNA"/>
</dbReference>
<dbReference type="Proteomes" id="UP001500542">
    <property type="component" value="Unassembled WGS sequence"/>
</dbReference>
<sequence length="194" mass="20032">MDREVANLVPVKLIASAGAELLRIVSAVPSGAWSNNTPADLTVREVADHVAAGNIFATRLLAGASAADSVAGLDSDQLGDDPIAALTTSCEAQQHAFATADQTIPLHHPSGDITYDTFVRFRAGDLVVHAWDIAIGAGVDPTLDSAVVTALWTIVEPHVESMRAMGAYGPGASGTLPPDASAQSLLLDAFGRRP</sequence>
<dbReference type="SUPFAM" id="SSF109854">
    <property type="entry name" value="DinB/YfiT-like putative metalloenzymes"/>
    <property type="match status" value="1"/>
</dbReference>
<evidence type="ECO:0000313" key="3">
    <source>
        <dbReference type="Proteomes" id="UP001500542"/>
    </source>
</evidence>
<name>A0ABN1RED0_9ACTN</name>
<dbReference type="Gene3D" id="1.20.120.450">
    <property type="entry name" value="dinb family like domain"/>
    <property type="match status" value="1"/>
</dbReference>
<feature type="domain" description="Mycothiol-dependent maleylpyruvate isomerase metal-binding" evidence="1">
    <location>
        <begin position="16"/>
        <end position="134"/>
    </location>
</feature>
<dbReference type="InterPro" id="IPR034660">
    <property type="entry name" value="DinB/YfiT-like"/>
</dbReference>
<gene>
    <name evidence="2" type="ORF">GCM10009554_63750</name>
</gene>